<keyword evidence="5" id="KW-1185">Reference proteome</keyword>
<protein>
    <submittedName>
        <fullName evidence="4">NAD-dependent epimerase</fullName>
    </submittedName>
</protein>
<dbReference type="RefSeq" id="WP_035072085.1">
    <property type="nucleotide sequence ID" value="NZ_JMIH01000014.1"/>
</dbReference>
<dbReference type="Proteomes" id="UP000027821">
    <property type="component" value="Unassembled WGS sequence"/>
</dbReference>
<dbReference type="AlphaFoldDB" id="A0A074L0X8"/>
<accession>A0A074L0X8</accession>
<comment type="subcellular location">
    <subcellularLocation>
        <location evidence="1">Membrane</location>
    </subcellularLocation>
</comment>
<feature type="domain" description="NAD-dependent epimerase/dehydratase" evidence="3">
    <location>
        <begin position="6"/>
        <end position="135"/>
    </location>
</feature>
<dbReference type="PANTHER" id="PTHR14097:SF7">
    <property type="entry name" value="OXIDOREDUCTASE HTATIP2"/>
    <property type="match status" value="1"/>
</dbReference>
<evidence type="ECO:0000256" key="1">
    <source>
        <dbReference type="ARBA" id="ARBA00004370"/>
    </source>
</evidence>
<evidence type="ECO:0000313" key="5">
    <source>
        <dbReference type="Proteomes" id="UP000027821"/>
    </source>
</evidence>
<organism evidence="4 5">
    <name type="scientific">Anditalea andensis</name>
    <dbReference type="NCBI Taxonomy" id="1048983"/>
    <lineage>
        <taxon>Bacteria</taxon>
        <taxon>Pseudomonadati</taxon>
        <taxon>Bacteroidota</taxon>
        <taxon>Cytophagia</taxon>
        <taxon>Cytophagales</taxon>
        <taxon>Cytophagaceae</taxon>
        <taxon>Anditalea</taxon>
    </lineage>
</organism>
<name>A0A074L0X8_9BACT</name>
<dbReference type="Gene3D" id="3.40.50.720">
    <property type="entry name" value="NAD(P)-binding Rossmann-like Domain"/>
    <property type="match status" value="1"/>
</dbReference>
<evidence type="ECO:0000256" key="2">
    <source>
        <dbReference type="ARBA" id="ARBA00023136"/>
    </source>
</evidence>
<sequence length="239" mass="26941">MKKIAIVAGGSGLVGMQLLHQLFQEQAYDVVIAVGRRELALKHGKLVQVKVDFETIQNVDLEDKLRENDFGGRNHSLISSLNSKIFAIHAFCTMGTTIKKAGSKEMFEKIDHDYVINYAKWVRALGATKFLFVSAIGADQQASFFYNKVKGKTEAHLKQIDFTYLGILQPSLLLGNRKEVRIGEDIGKILGRIITSFGLLKKYKPIPDYKVAKAMIFHALEKNELRLEYIPSMAMQDFD</sequence>
<gene>
    <name evidence="4" type="ORF">EL17_03835</name>
</gene>
<dbReference type="EMBL" id="JMIH01000014">
    <property type="protein sequence ID" value="KEO74819.1"/>
    <property type="molecule type" value="Genomic_DNA"/>
</dbReference>
<dbReference type="InterPro" id="IPR001509">
    <property type="entry name" value="Epimerase_deHydtase"/>
</dbReference>
<dbReference type="Pfam" id="PF01370">
    <property type="entry name" value="Epimerase"/>
    <property type="match status" value="1"/>
</dbReference>
<keyword evidence="2" id="KW-0472">Membrane</keyword>
<dbReference type="PANTHER" id="PTHR14097">
    <property type="entry name" value="OXIDOREDUCTASE HTATIP2"/>
    <property type="match status" value="1"/>
</dbReference>
<dbReference type="STRING" id="1048983.EL17_03835"/>
<dbReference type="InterPro" id="IPR036291">
    <property type="entry name" value="NAD(P)-bd_dom_sf"/>
</dbReference>
<evidence type="ECO:0000313" key="4">
    <source>
        <dbReference type="EMBL" id="KEO74819.1"/>
    </source>
</evidence>
<comment type="caution">
    <text evidence="4">The sequence shown here is derived from an EMBL/GenBank/DDBJ whole genome shotgun (WGS) entry which is preliminary data.</text>
</comment>
<reference evidence="4 5" key="1">
    <citation type="submission" date="2014-04" db="EMBL/GenBank/DDBJ databases">
        <title>Characterization and application of a salt tolerant electro-active bacterium.</title>
        <authorList>
            <person name="Yang L."/>
            <person name="Wei S."/>
            <person name="Tay Q.X.M."/>
        </authorList>
    </citation>
    <scope>NUCLEOTIDE SEQUENCE [LARGE SCALE GENOMIC DNA]</scope>
    <source>
        <strain evidence="4 5">LY1</strain>
    </source>
</reference>
<dbReference type="OrthoDB" id="9798632at2"/>
<dbReference type="GO" id="GO:0016020">
    <property type="term" value="C:membrane"/>
    <property type="evidence" value="ECO:0007669"/>
    <property type="project" value="UniProtKB-SubCell"/>
</dbReference>
<evidence type="ECO:0000259" key="3">
    <source>
        <dbReference type="Pfam" id="PF01370"/>
    </source>
</evidence>
<dbReference type="eggNOG" id="COG0702">
    <property type="taxonomic scope" value="Bacteria"/>
</dbReference>
<dbReference type="SUPFAM" id="SSF51735">
    <property type="entry name" value="NAD(P)-binding Rossmann-fold domains"/>
    <property type="match status" value="1"/>
</dbReference>
<proteinExistence type="predicted"/>